<dbReference type="PANTHER" id="PTHR10760">
    <property type="entry name" value="TORSIN"/>
    <property type="match status" value="1"/>
</dbReference>
<dbReference type="InterPro" id="IPR027417">
    <property type="entry name" value="P-loop_NTPase"/>
</dbReference>
<dbReference type="Pfam" id="PF21376">
    <property type="entry name" value="TOR1A_C"/>
    <property type="match status" value="1"/>
</dbReference>
<evidence type="ECO:0000256" key="3">
    <source>
        <dbReference type="ARBA" id="ARBA00022692"/>
    </source>
</evidence>
<evidence type="ECO:0000256" key="5">
    <source>
        <dbReference type="ARBA" id="ARBA00022840"/>
    </source>
</evidence>
<gene>
    <name evidence="9" type="ORF">scyTo_0021348</name>
</gene>
<organism evidence="9 10">
    <name type="scientific">Scyliorhinus torazame</name>
    <name type="common">Cloudy catshark</name>
    <name type="synonym">Catulus torazame</name>
    <dbReference type="NCBI Taxonomy" id="75743"/>
    <lineage>
        <taxon>Eukaryota</taxon>
        <taxon>Metazoa</taxon>
        <taxon>Chordata</taxon>
        <taxon>Craniata</taxon>
        <taxon>Vertebrata</taxon>
        <taxon>Chondrichthyes</taxon>
        <taxon>Elasmobranchii</taxon>
        <taxon>Galeomorphii</taxon>
        <taxon>Galeoidea</taxon>
        <taxon>Carcharhiniformes</taxon>
        <taxon>Scyliorhinidae</taxon>
        <taxon>Scyliorhinus</taxon>
    </lineage>
</organism>
<dbReference type="InterPro" id="IPR001270">
    <property type="entry name" value="ClpA/B"/>
</dbReference>
<evidence type="ECO:0000313" key="10">
    <source>
        <dbReference type="Proteomes" id="UP000288216"/>
    </source>
</evidence>
<feature type="domain" description="Torsin-1A C-terminal" evidence="8">
    <location>
        <begin position="380"/>
        <end position="434"/>
    </location>
</feature>
<keyword evidence="6" id="KW-1133">Transmembrane helix</keyword>
<dbReference type="Pfam" id="PF06309">
    <property type="entry name" value="Torsin"/>
    <property type="match status" value="1"/>
</dbReference>
<evidence type="ECO:0000256" key="2">
    <source>
        <dbReference type="ARBA" id="ARBA00006235"/>
    </source>
</evidence>
<sequence length="438" mass="50111">MLIQQALGCEGQESVMEVTRPSREPAHKALPVTRQRISTMTSPLRAAYRIRHKYLSMKRKQAAAELNEPAALKGPGSRAIGQYLTPKGQESSERGPRHRTKAAEYFTFEKIPTKTMRRRRSSKRPKVLYPSDTKKYLPEEKKSKAKNCLFLLSLIVFFQIYNAIENLDDNVLKYDLAGLEKTLKREVFGQAVAIDGLMDLLKDYLATHIHNKPLVLSLNGPVGVGKSLVGRLLAKHFRSVLSDHLVYQYFVLHHCPEQDNVTGCLQELAGGITDMVSRAEEEEKIPLLIFDEVEFMQPALLDFLQSYFRPHQPNEFLNAVYVLISNYGQGEITKFVLQNASSGMMRQTTKSQELLFIVQSLLTHSHPLWEHAEIVPFTLLERTHIQDCFLEEMMREGFYPDTNQLDELSRELNYYSVGKRQYSVHGCKHVGSKVNLLR</sequence>
<dbReference type="EMBL" id="BFAA01018749">
    <property type="protein sequence ID" value="GCB81187.1"/>
    <property type="molecule type" value="Genomic_DNA"/>
</dbReference>
<evidence type="ECO:0000256" key="4">
    <source>
        <dbReference type="ARBA" id="ARBA00022741"/>
    </source>
</evidence>
<dbReference type="GO" id="GO:0005524">
    <property type="term" value="F:ATP binding"/>
    <property type="evidence" value="ECO:0007669"/>
    <property type="project" value="UniProtKB-KW"/>
</dbReference>
<evidence type="ECO:0000256" key="6">
    <source>
        <dbReference type="ARBA" id="ARBA00022989"/>
    </source>
</evidence>
<dbReference type="Gene3D" id="3.40.50.300">
    <property type="entry name" value="P-loop containing nucleotide triphosphate hydrolases"/>
    <property type="match status" value="1"/>
</dbReference>
<keyword evidence="3" id="KW-0812">Transmembrane</keyword>
<dbReference type="GO" id="GO:0016020">
    <property type="term" value="C:membrane"/>
    <property type="evidence" value="ECO:0007669"/>
    <property type="project" value="UniProtKB-SubCell"/>
</dbReference>
<accession>A0A401Q779</accession>
<dbReference type="PANTHER" id="PTHR10760:SF1">
    <property type="entry name" value="TORSIN-4A"/>
    <property type="match status" value="1"/>
</dbReference>
<dbReference type="STRING" id="75743.A0A401Q779"/>
<keyword evidence="5" id="KW-0067">ATP-binding</keyword>
<dbReference type="PRINTS" id="PR00300">
    <property type="entry name" value="CLPPROTEASEA"/>
</dbReference>
<comment type="subcellular location">
    <subcellularLocation>
        <location evidence="1">Membrane</location>
        <topology evidence="1">Single-pass membrane protein</topology>
    </subcellularLocation>
</comment>
<dbReference type="OMA" id="DEMEHMP"/>
<comment type="similarity">
    <text evidence="2">Belongs to the ClpA/ClpB family. Torsin subfamily.</text>
</comment>
<dbReference type="AlphaFoldDB" id="A0A401Q779"/>
<evidence type="ECO:0000256" key="1">
    <source>
        <dbReference type="ARBA" id="ARBA00004167"/>
    </source>
</evidence>
<dbReference type="InterPro" id="IPR010448">
    <property type="entry name" value="Torsin"/>
</dbReference>
<dbReference type="FunFam" id="3.40.50.300:FF:001429">
    <property type="entry name" value="Torsin family protein C9orf167-like"/>
    <property type="match status" value="1"/>
</dbReference>
<keyword evidence="4" id="KW-0547">Nucleotide-binding</keyword>
<dbReference type="GO" id="GO:0016887">
    <property type="term" value="F:ATP hydrolysis activity"/>
    <property type="evidence" value="ECO:0007669"/>
    <property type="project" value="InterPro"/>
</dbReference>
<keyword evidence="10" id="KW-1185">Reference proteome</keyword>
<comment type="caution">
    <text evidence="9">The sequence shown here is derived from an EMBL/GenBank/DDBJ whole genome shotgun (WGS) entry which is preliminary data.</text>
</comment>
<name>A0A401Q779_SCYTO</name>
<dbReference type="OrthoDB" id="9443236at2759"/>
<proteinExistence type="inferred from homology"/>
<reference evidence="9 10" key="1">
    <citation type="journal article" date="2018" name="Nat. Ecol. Evol.">
        <title>Shark genomes provide insights into elasmobranch evolution and the origin of vertebrates.</title>
        <authorList>
            <person name="Hara Y"/>
            <person name="Yamaguchi K"/>
            <person name="Onimaru K"/>
            <person name="Kadota M"/>
            <person name="Koyanagi M"/>
            <person name="Keeley SD"/>
            <person name="Tatsumi K"/>
            <person name="Tanaka K"/>
            <person name="Motone F"/>
            <person name="Kageyama Y"/>
            <person name="Nozu R"/>
            <person name="Adachi N"/>
            <person name="Nishimura O"/>
            <person name="Nakagawa R"/>
            <person name="Tanegashima C"/>
            <person name="Kiyatake I"/>
            <person name="Matsumoto R"/>
            <person name="Murakumo K"/>
            <person name="Nishida K"/>
            <person name="Terakita A"/>
            <person name="Kuratani S"/>
            <person name="Sato K"/>
            <person name="Hyodo S Kuraku.S."/>
        </authorList>
    </citation>
    <scope>NUCLEOTIDE SEQUENCE [LARGE SCALE GENOMIC DNA]</scope>
</reference>
<evidence type="ECO:0000256" key="7">
    <source>
        <dbReference type="ARBA" id="ARBA00023136"/>
    </source>
</evidence>
<dbReference type="InterPro" id="IPR049337">
    <property type="entry name" value="TOR1A_C"/>
</dbReference>
<evidence type="ECO:0000259" key="8">
    <source>
        <dbReference type="Pfam" id="PF21376"/>
    </source>
</evidence>
<evidence type="ECO:0000313" key="9">
    <source>
        <dbReference type="EMBL" id="GCB81187.1"/>
    </source>
</evidence>
<protein>
    <recommendedName>
        <fullName evidence="8">Torsin-1A C-terminal domain-containing protein</fullName>
    </recommendedName>
</protein>
<dbReference type="Proteomes" id="UP000288216">
    <property type="component" value="Unassembled WGS sequence"/>
</dbReference>
<dbReference type="SUPFAM" id="SSF52540">
    <property type="entry name" value="P-loop containing nucleoside triphosphate hydrolases"/>
    <property type="match status" value="1"/>
</dbReference>
<dbReference type="GO" id="GO:0005635">
    <property type="term" value="C:nuclear envelope"/>
    <property type="evidence" value="ECO:0007669"/>
    <property type="project" value="TreeGrafter"/>
</dbReference>
<dbReference type="GO" id="GO:0005788">
    <property type="term" value="C:endoplasmic reticulum lumen"/>
    <property type="evidence" value="ECO:0007669"/>
    <property type="project" value="TreeGrafter"/>
</dbReference>
<keyword evidence="7" id="KW-0472">Membrane</keyword>